<dbReference type="eggNOG" id="ENOG502SSXD">
    <property type="taxonomic scope" value="Eukaryota"/>
</dbReference>
<dbReference type="HOGENOM" id="CLU_618302_0_0_1"/>
<proteinExistence type="predicted"/>
<dbReference type="EMBL" id="CM001236">
    <property type="protein sequence ID" value="EHA47154.1"/>
    <property type="molecule type" value="Genomic_DNA"/>
</dbReference>
<sequence length="443" mass="48285">MEVGKYLLLAVAFNTVGTMAGWVPNYCSYALDHKKALNRMFGGHIGNNVPLEIGGKGPDHTYYYHVGYYCNGYWHGRQPPADWTSCYNRKLVFEQRQQSKRTGSKIVPHLKYGILVRCEGLALIAYSDLGHTQAPASPTSSAGTTCSATGGVPRATGIAGAWWDGDPFAPAEVQSAINDIMQAAGEREWPAGWFEQQADTGGAVAERELERILEIQTLAAECSSEKVSEATWNLEVHGPLLKLAMTAIRGVSRHLITTARIESKWLPITRFSPGPLISASESGSIRCSGNTVGGKMVDFALTLDTASTPLAVIKEHIYASDLSADLSINQTTYNPLTLRPIGVSVETKASAAGAEQGRIQLALWTIAWYKRVQAWVDSCADDIRLPDAMPVILVTEHAWNMAFVCNRGGEAFELILISDNGSSGCSEYEDRRAGLSRQWLREV</sequence>
<protein>
    <recommendedName>
        <fullName evidence="2">PD-(D/E)XK nuclease-like domain-containing protein</fullName>
    </recommendedName>
</protein>
<reference key="2">
    <citation type="submission" date="2011-05" db="EMBL/GenBank/DDBJ databases">
        <title>The Genome Sequence of Magnaporthe oryzae 70-15.</title>
        <authorList>
            <consortium name="The Broad Institute Genome Sequencing Platform"/>
            <person name="Ma L.-J."/>
            <person name="Dead R."/>
            <person name="Young S.K."/>
            <person name="Zeng Q."/>
            <person name="Gargeya S."/>
            <person name="Fitzgerald M."/>
            <person name="Haas B."/>
            <person name="Abouelleil A."/>
            <person name="Alvarado L."/>
            <person name="Arachchi H.M."/>
            <person name="Berlin A."/>
            <person name="Brown A."/>
            <person name="Chapman S.B."/>
            <person name="Chen Z."/>
            <person name="Dunbar C."/>
            <person name="Freedman E."/>
            <person name="Gearin G."/>
            <person name="Gellesch M."/>
            <person name="Goldberg J."/>
            <person name="Griggs A."/>
            <person name="Gujja S."/>
            <person name="Heiman D."/>
            <person name="Howarth C."/>
            <person name="Larson L."/>
            <person name="Lui A."/>
            <person name="MacDonald P.J.P."/>
            <person name="Mehta T."/>
            <person name="Montmayeur A."/>
            <person name="Murphy C."/>
            <person name="Neiman D."/>
            <person name="Pearson M."/>
            <person name="Priest M."/>
            <person name="Roberts A."/>
            <person name="Saif S."/>
            <person name="Shea T."/>
            <person name="Shenoy N."/>
            <person name="Sisk P."/>
            <person name="Stolte C."/>
            <person name="Sykes S."/>
            <person name="Yandava C."/>
            <person name="Wortman J."/>
            <person name="Nusbaum C."/>
            <person name="Birren B."/>
        </authorList>
    </citation>
    <scope>NUCLEOTIDE SEQUENCE</scope>
    <source>
        <strain>70-15</strain>
    </source>
</reference>
<dbReference type="VEuPathDB" id="FungiDB:MGG_17644"/>
<dbReference type="RefSeq" id="XP_003719521.1">
    <property type="nucleotide sequence ID" value="XM_003719473.1"/>
</dbReference>
<dbReference type="OMA" id="AINDIMQ"/>
<keyword evidence="4" id="KW-1185">Reference proteome</keyword>
<dbReference type="InParanoid" id="G4NGJ7"/>
<accession>G4NGJ7</accession>
<dbReference type="KEGG" id="mgr:MGG_17644"/>
<feature type="domain" description="PD-(D/E)XK nuclease-like" evidence="2">
    <location>
        <begin position="187"/>
        <end position="406"/>
    </location>
</feature>
<reference evidence="3 4" key="1">
    <citation type="journal article" date="2005" name="Nature">
        <title>The genome sequence of the rice blast fungus Magnaporthe grisea.</title>
        <authorList>
            <person name="Dean R.A."/>
            <person name="Talbot N.J."/>
            <person name="Ebbole D.J."/>
            <person name="Farman M.L."/>
            <person name="Mitchell T.K."/>
            <person name="Orbach M.J."/>
            <person name="Thon M."/>
            <person name="Kulkarni R."/>
            <person name="Xu J.R."/>
            <person name="Pan H."/>
            <person name="Read N.D."/>
            <person name="Lee Y.H."/>
            <person name="Carbone I."/>
            <person name="Brown D."/>
            <person name="Oh Y.Y."/>
            <person name="Donofrio N."/>
            <person name="Jeong J.S."/>
            <person name="Soanes D.M."/>
            <person name="Djonovic S."/>
            <person name="Kolomiets E."/>
            <person name="Rehmeyer C."/>
            <person name="Li W."/>
            <person name="Harding M."/>
            <person name="Kim S."/>
            <person name="Lebrun M.H."/>
            <person name="Bohnert H."/>
            <person name="Coughlan S."/>
            <person name="Butler J."/>
            <person name="Calvo S."/>
            <person name="Ma L.J."/>
            <person name="Nicol R."/>
            <person name="Purcell S."/>
            <person name="Nusbaum C."/>
            <person name="Galagan J.E."/>
            <person name="Birren B.W."/>
        </authorList>
    </citation>
    <scope>NUCLEOTIDE SEQUENCE [LARGE SCALE GENOMIC DNA]</scope>
    <source>
        <strain evidence="4">70-15 / ATCC MYA-4617 / FGSC 8958</strain>
    </source>
</reference>
<keyword evidence="1" id="KW-0732">Signal</keyword>
<evidence type="ECO:0000256" key="1">
    <source>
        <dbReference type="SAM" id="SignalP"/>
    </source>
</evidence>
<dbReference type="Pfam" id="PF20516">
    <property type="entry name" value="PDDEXK_12"/>
    <property type="match status" value="1"/>
</dbReference>
<dbReference type="GeneID" id="12985985"/>
<evidence type="ECO:0000313" key="3">
    <source>
        <dbReference type="EMBL" id="EHA47154.1"/>
    </source>
</evidence>
<feature type="signal peptide" evidence="1">
    <location>
        <begin position="1"/>
        <end position="20"/>
    </location>
</feature>
<dbReference type="Proteomes" id="UP000009058">
    <property type="component" value="Chromosome 6"/>
</dbReference>
<dbReference type="AlphaFoldDB" id="G4NGJ7"/>
<organism evidence="3 4">
    <name type="scientific">Pyricularia oryzae (strain 70-15 / ATCC MYA-4617 / FGSC 8958)</name>
    <name type="common">Rice blast fungus</name>
    <name type="synonym">Magnaporthe oryzae</name>
    <dbReference type="NCBI Taxonomy" id="242507"/>
    <lineage>
        <taxon>Eukaryota</taxon>
        <taxon>Fungi</taxon>
        <taxon>Dikarya</taxon>
        <taxon>Ascomycota</taxon>
        <taxon>Pezizomycotina</taxon>
        <taxon>Sordariomycetes</taxon>
        <taxon>Sordariomycetidae</taxon>
        <taxon>Magnaporthales</taxon>
        <taxon>Pyriculariaceae</taxon>
        <taxon>Pyricularia</taxon>
    </lineage>
</organism>
<dbReference type="InterPro" id="IPR046797">
    <property type="entry name" value="PDDEXK_12"/>
</dbReference>
<evidence type="ECO:0000313" key="4">
    <source>
        <dbReference type="Proteomes" id="UP000009058"/>
    </source>
</evidence>
<gene>
    <name evidence="3" type="ORF">MGG_17644</name>
</gene>
<name>G4NGJ7_PYRO7</name>
<feature type="chain" id="PRO_5003466512" description="PD-(D/E)XK nuclease-like domain-containing protein" evidence="1">
    <location>
        <begin position="21"/>
        <end position="443"/>
    </location>
</feature>
<dbReference type="OrthoDB" id="5244165at2759"/>
<evidence type="ECO:0000259" key="2">
    <source>
        <dbReference type="Pfam" id="PF20516"/>
    </source>
</evidence>